<dbReference type="GO" id="GO:0015833">
    <property type="term" value="P:peptide transport"/>
    <property type="evidence" value="ECO:0007669"/>
    <property type="project" value="TreeGrafter"/>
</dbReference>
<evidence type="ECO:0000313" key="7">
    <source>
        <dbReference type="Proteomes" id="UP000184387"/>
    </source>
</evidence>
<dbReference type="InterPro" id="IPR000914">
    <property type="entry name" value="SBP_5_dom"/>
</dbReference>
<keyword evidence="3" id="KW-0813">Transport</keyword>
<comment type="subcellular location">
    <subcellularLocation>
        <location evidence="1">Periplasm</location>
    </subcellularLocation>
</comment>
<reference evidence="6 7" key="1">
    <citation type="submission" date="2016-11" db="EMBL/GenBank/DDBJ databases">
        <authorList>
            <person name="Jaros S."/>
            <person name="Januszkiewicz K."/>
            <person name="Wedrychowicz H."/>
        </authorList>
    </citation>
    <scope>NUCLEOTIDE SEQUENCE [LARGE SCALE GENOMIC DNA]</scope>
    <source>
        <strain evidence="6 7">DSM 14916</strain>
    </source>
</reference>
<dbReference type="RefSeq" id="WP_073134006.1">
    <property type="nucleotide sequence ID" value="NZ_FQZF01000009.1"/>
</dbReference>
<accession>A0A1M6H527</accession>
<dbReference type="GO" id="GO:0043190">
    <property type="term" value="C:ATP-binding cassette (ABC) transporter complex"/>
    <property type="evidence" value="ECO:0007669"/>
    <property type="project" value="InterPro"/>
</dbReference>
<dbReference type="Gene3D" id="3.10.105.10">
    <property type="entry name" value="Dipeptide-binding Protein, Domain 3"/>
    <property type="match status" value="1"/>
</dbReference>
<sequence length="527" mass="57231">MAGWLVLARRVALGLLVLASGLPTGLARSEPLTIALQTDLTSLDPHVAPTFTSAAMQQHVYGSLVSMDAALNIVPDLATAWRNTDDTSWEFDLREGVTFSDGRPFTAEDVAYSIRRAKAIRNPAGTVAPYVRAIREVEVAGPHRIRLRTETPYPLLIADLARVRIISAALGEDAPTERFNRGEAATGTGPYRAIRWIPGDRLELRRNPAYSGPAPEWEEVVFRPIPSDASRLAALLSGSVDVIDKVATADIAGLRRDARVSVFQHDGNRTMFLVPDLSRETSPFVTGADGTPLTPNPLRRIEVRRAISAAINRPALVERVMEGMASPANQAAPAGMFGHSGRIPPAPYDAAGARKLLAEAGYPQGFRMTLHCSSGRYVNDRQTCQAVGQMLNRIGIQAAVEAEPPQVFYTRMTRFDASLLLNGWGSIGDNLIVMRQALHSVDEARGYGGFNRGRYANPEVDRLIETAAATIDPERRRAAQQAAMEGAMADLGVIPLYTAAWAWATRKGLRYEAGFDEGTLATRVTAR</sequence>
<dbReference type="EMBL" id="FQZF01000009">
    <property type="protein sequence ID" value="SHJ17212.1"/>
    <property type="molecule type" value="Genomic_DNA"/>
</dbReference>
<evidence type="ECO:0000313" key="6">
    <source>
        <dbReference type="EMBL" id="SHJ17212.1"/>
    </source>
</evidence>
<feature type="domain" description="Solute-binding protein family 5" evidence="5">
    <location>
        <begin position="72"/>
        <end position="427"/>
    </location>
</feature>
<dbReference type="GO" id="GO:1904680">
    <property type="term" value="F:peptide transmembrane transporter activity"/>
    <property type="evidence" value="ECO:0007669"/>
    <property type="project" value="TreeGrafter"/>
</dbReference>
<gene>
    <name evidence="6" type="ORF">SAMN02745194_01928</name>
</gene>
<dbReference type="AlphaFoldDB" id="A0A1M6H527"/>
<dbReference type="Gene3D" id="3.40.190.10">
    <property type="entry name" value="Periplasmic binding protein-like II"/>
    <property type="match status" value="1"/>
</dbReference>
<proteinExistence type="inferred from homology"/>
<dbReference type="Proteomes" id="UP000184387">
    <property type="component" value="Unassembled WGS sequence"/>
</dbReference>
<dbReference type="InterPro" id="IPR030678">
    <property type="entry name" value="Peptide/Ni-bd"/>
</dbReference>
<dbReference type="Gene3D" id="3.90.76.10">
    <property type="entry name" value="Dipeptide-binding Protein, Domain 1"/>
    <property type="match status" value="1"/>
</dbReference>
<evidence type="ECO:0000256" key="1">
    <source>
        <dbReference type="ARBA" id="ARBA00004418"/>
    </source>
</evidence>
<dbReference type="SUPFAM" id="SSF53850">
    <property type="entry name" value="Periplasmic binding protein-like II"/>
    <property type="match status" value="1"/>
</dbReference>
<keyword evidence="4" id="KW-0732">Signal</keyword>
<evidence type="ECO:0000259" key="5">
    <source>
        <dbReference type="Pfam" id="PF00496"/>
    </source>
</evidence>
<organism evidence="6 7">
    <name type="scientific">Muricoccus roseus</name>
    <dbReference type="NCBI Taxonomy" id="198092"/>
    <lineage>
        <taxon>Bacteria</taxon>
        <taxon>Pseudomonadati</taxon>
        <taxon>Pseudomonadota</taxon>
        <taxon>Alphaproteobacteria</taxon>
        <taxon>Acetobacterales</taxon>
        <taxon>Roseomonadaceae</taxon>
        <taxon>Muricoccus</taxon>
    </lineage>
</organism>
<dbReference type="GO" id="GO:0030288">
    <property type="term" value="C:outer membrane-bounded periplasmic space"/>
    <property type="evidence" value="ECO:0007669"/>
    <property type="project" value="UniProtKB-ARBA"/>
</dbReference>
<evidence type="ECO:0000256" key="3">
    <source>
        <dbReference type="ARBA" id="ARBA00022448"/>
    </source>
</evidence>
<dbReference type="STRING" id="198092.SAMN02745194_01928"/>
<dbReference type="PANTHER" id="PTHR30290:SF9">
    <property type="entry name" value="OLIGOPEPTIDE-BINDING PROTEIN APPA"/>
    <property type="match status" value="1"/>
</dbReference>
<name>A0A1M6H527_9PROT</name>
<comment type="similarity">
    <text evidence="2">Belongs to the bacterial solute-binding protein 5 family.</text>
</comment>
<dbReference type="Pfam" id="PF00496">
    <property type="entry name" value="SBP_bac_5"/>
    <property type="match status" value="1"/>
</dbReference>
<dbReference type="PANTHER" id="PTHR30290">
    <property type="entry name" value="PERIPLASMIC BINDING COMPONENT OF ABC TRANSPORTER"/>
    <property type="match status" value="1"/>
</dbReference>
<protein>
    <submittedName>
        <fullName evidence="6">Peptide/nickel transport system substrate-binding protein</fullName>
    </submittedName>
</protein>
<keyword evidence="7" id="KW-1185">Reference proteome</keyword>
<dbReference type="CDD" id="cd08498">
    <property type="entry name" value="PBP2_NikA_DppA_OppA_like_2"/>
    <property type="match status" value="1"/>
</dbReference>
<dbReference type="PIRSF" id="PIRSF002741">
    <property type="entry name" value="MppA"/>
    <property type="match status" value="1"/>
</dbReference>
<dbReference type="InterPro" id="IPR039424">
    <property type="entry name" value="SBP_5"/>
</dbReference>
<evidence type="ECO:0000256" key="4">
    <source>
        <dbReference type="ARBA" id="ARBA00022729"/>
    </source>
</evidence>
<evidence type="ECO:0000256" key="2">
    <source>
        <dbReference type="ARBA" id="ARBA00005695"/>
    </source>
</evidence>